<dbReference type="GO" id="GO:0003700">
    <property type="term" value="F:DNA-binding transcription factor activity"/>
    <property type="evidence" value="ECO:0007669"/>
    <property type="project" value="InterPro"/>
</dbReference>
<dbReference type="InterPro" id="IPR028082">
    <property type="entry name" value="Peripla_BP_I"/>
</dbReference>
<evidence type="ECO:0000256" key="4">
    <source>
        <dbReference type="ARBA" id="ARBA00023163"/>
    </source>
</evidence>
<dbReference type="Proteomes" id="UP000287394">
    <property type="component" value="Chromosome"/>
</dbReference>
<dbReference type="CDD" id="cd07377">
    <property type="entry name" value="WHTH_GntR"/>
    <property type="match status" value="1"/>
</dbReference>
<dbReference type="OrthoDB" id="9813468at2"/>
<dbReference type="RefSeq" id="WP_119323755.1">
    <property type="nucleotide sequence ID" value="NZ_AP025739.1"/>
</dbReference>
<dbReference type="PROSITE" id="PS50949">
    <property type="entry name" value="HTH_GNTR"/>
    <property type="match status" value="1"/>
</dbReference>
<organism evidence="6 7">
    <name type="scientific">Capsulimonas corticalis</name>
    <dbReference type="NCBI Taxonomy" id="2219043"/>
    <lineage>
        <taxon>Bacteria</taxon>
        <taxon>Bacillati</taxon>
        <taxon>Armatimonadota</taxon>
        <taxon>Armatimonadia</taxon>
        <taxon>Capsulimonadales</taxon>
        <taxon>Capsulimonadaceae</taxon>
        <taxon>Capsulimonas</taxon>
    </lineage>
</organism>
<name>A0A402D2I4_9BACT</name>
<evidence type="ECO:0000313" key="7">
    <source>
        <dbReference type="Proteomes" id="UP000287394"/>
    </source>
</evidence>
<dbReference type="PANTHER" id="PTHR30146">
    <property type="entry name" value="LACI-RELATED TRANSCRIPTIONAL REPRESSOR"/>
    <property type="match status" value="1"/>
</dbReference>
<feature type="region of interest" description="Disordered" evidence="5">
    <location>
        <begin position="75"/>
        <end position="106"/>
    </location>
</feature>
<proteinExistence type="predicted"/>
<dbReference type="SUPFAM" id="SSF46785">
    <property type="entry name" value="Winged helix' DNA-binding domain"/>
    <property type="match status" value="1"/>
</dbReference>
<gene>
    <name evidence="6" type="ORF">CCAX7_19880</name>
</gene>
<dbReference type="SMART" id="SM00345">
    <property type="entry name" value="HTH_GNTR"/>
    <property type="match status" value="1"/>
</dbReference>
<dbReference type="GO" id="GO:0000976">
    <property type="term" value="F:transcription cis-regulatory region binding"/>
    <property type="evidence" value="ECO:0007669"/>
    <property type="project" value="TreeGrafter"/>
</dbReference>
<dbReference type="EMBL" id="AP025739">
    <property type="protein sequence ID" value="BDI29937.1"/>
    <property type="molecule type" value="Genomic_DNA"/>
</dbReference>
<keyword evidence="7" id="KW-1185">Reference proteome</keyword>
<dbReference type="CDD" id="cd06267">
    <property type="entry name" value="PBP1_LacI_sugar_binding-like"/>
    <property type="match status" value="1"/>
</dbReference>
<dbReference type="InterPro" id="IPR036388">
    <property type="entry name" value="WH-like_DNA-bd_sf"/>
</dbReference>
<evidence type="ECO:0000256" key="3">
    <source>
        <dbReference type="ARBA" id="ARBA00023125"/>
    </source>
</evidence>
<dbReference type="Pfam" id="PF13377">
    <property type="entry name" value="Peripla_BP_3"/>
    <property type="match status" value="1"/>
</dbReference>
<keyword evidence="2" id="KW-0805">Transcription regulation</keyword>
<dbReference type="InterPro" id="IPR000524">
    <property type="entry name" value="Tscrpt_reg_HTH_GntR"/>
</dbReference>
<dbReference type="Gene3D" id="1.10.10.10">
    <property type="entry name" value="Winged helix-like DNA-binding domain superfamily/Winged helix DNA-binding domain"/>
    <property type="match status" value="1"/>
</dbReference>
<dbReference type="KEGG" id="ccot:CCAX7_19880"/>
<keyword evidence="1" id="KW-0678">Repressor</keyword>
<sequence>MQSDSTEILVSADTARPQRVSEHVADVLSGRIRSGVYGAGEALPAERALAADLGVHRQSVRAAIEQLVRDGLVSQRPNCRPTVGPEPLETKEERGRGVTEPVSRRTAPRISASNLVALIMWHGGGPLEHAGTAQQRIFRGMNQSLMQLRRHAVFLDLSDRIGSEEENAAREAEHLRYIRDEGFGGALFYPYAYRRNQELVREVSRRVPLVLLDRKMAGVDTDFVGLENHRAIAMVVEHLLAQGHRRIVYMTRSESIQTIHDRLQGYVDTVRGAGDSEVAEMVLNLPPYQNERSWAFFDAAFRLPEDQRPTAAVCISDYLAVTVAERLQYLGLSVPEDVALTGFDNIVPVLPSGIGLTTVAQPYEEIGIQAVDLLMRRIRDRRAPLLSVELPAELIIRESSAPVAERTKSLAKT</sequence>
<keyword evidence="3" id="KW-0238">DNA-binding</keyword>
<accession>A0A402D2I4</accession>
<evidence type="ECO:0000256" key="5">
    <source>
        <dbReference type="SAM" id="MobiDB-lite"/>
    </source>
</evidence>
<evidence type="ECO:0000313" key="6">
    <source>
        <dbReference type="EMBL" id="BDI29937.1"/>
    </source>
</evidence>
<protein>
    <submittedName>
        <fullName evidence="6">Uncharacterized protein</fullName>
    </submittedName>
</protein>
<evidence type="ECO:0000256" key="1">
    <source>
        <dbReference type="ARBA" id="ARBA00022491"/>
    </source>
</evidence>
<dbReference type="Gene3D" id="3.40.50.2300">
    <property type="match status" value="2"/>
</dbReference>
<dbReference type="AlphaFoldDB" id="A0A402D2I4"/>
<dbReference type="PANTHER" id="PTHR30146:SF148">
    <property type="entry name" value="HTH-TYPE TRANSCRIPTIONAL REPRESSOR PURR-RELATED"/>
    <property type="match status" value="1"/>
</dbReference>
<feature type="compositionally biased region" description="Basic and acidic residues" evidence="5">
    <location>
        <begin position="88"/>
        <end position="97"/>
    </location>
</feature>
<dbReference type="Pfam" id="PF00392">
    <property type="entry name" value="GntR"/>
    <property type="match status" value="1"/>
</dbReference>
<dbReference type="InterPro" id="IPR036390">
    <property type="entry name" value="WH_DNA-bd_sf"/>
</dbReference>
<reference evidence="6 7" key="1">
    <citation type="journal article" date="2019" name="Int. J. Syst. Evol. Microbiol.">
        <title>Capsulimonas corticalis gen. nov., sp. nov., an aerobic capsulated bacterium, of a novel bacterial order, Capsulimonadales ord. nov., of the class Armatimonadia of the phylum Armatimonadetes.</title>
        <authorList>
            <person name="Li J."/>
            <person name="Kudo C."/>
            <person name="Tonouchi A."/>
        </authorList>
    </citation>
    <scope>NUCLEOTIDE SEQUENCE [LARGE SCALE GENOMIC DNA]</scope>
    <source>
        <strain evidence="6 7">AX-7</strain>
    </source>
</reference>
<dbReference type="PRINTS" id="PR00035">
    <property type="entry name" value="HTHGNTR"/>
</dbReference>
<evidence type="ECO:0000256" key="2">
    <source>
        <dbReference type="ARBA" id="ARBA00023015"/>
    </source>
</evidence>
<dbReference type="SUPFAM" id="SSF53822">
    <property type="entry name" value="Periplasmic binding protein-like I"/>
    <property type="match status" value="1"/>
</dbReference>
<dbReference type="InterPro" id="IPR046335">
    <property type="entry name" value="LacI/GalR-like_sensor"/>
</dbReference>
<keyword evidence="4" id="KW-0804">Transcription</keyword>